<dbReference type="AlphaFoldDB" id="A0AAW0B6W1"/>
<feature type="domain" description="NmrA-like" evidence="3">
    <location>
        <begin position="7"/>
        <end position="233"/>
    </location>
</feature>
<dbReference type="Pfam" id="PF05368">
    <property type="entry name" value="NmrA"/>
    <property type="match status" value="1"/>
</dbReference>
<evidence type="ECO:0000313" key="5">
    <source>
        <dbReference type="Proteomes" id="UP001383192"/>
    </source>
</evidence>
<name>A0AAW0B6W1_9AGAR</name>
<comment type="caution">
    <text evidence="4">The sequence shown here is derived from an EMBL/GenBank/DDBJ whole genome shotgun (WGS) entry which is preliminary data.</text>
</comment>
<keyword evidence="1" id="KW-0521">NADP</keyword>
<evidence type="ECO:0000256" key="1">
    <source>
        <dbReference type="ARBA" id="ARBA00022857"/>
    </source>
</evidence>
<accession>A0AAW0B6W1</accession>
<keyword evidence="5" id="KW-1185">Reference proteome</keyword>
<keyword evidence="2" id="KW-0560">Oxidoreductase</keyword>
<proteinExistence type="predicted"/>
<evidence type="ECO:0000259" key="3">
    <source>
        <dbReference type="Pfam" id="PF05368"/>
    </source>
</evidence>
<dbReference type="PANTHER" id="PTHR47706">
    <property type="entry name" value="NMRA-LIKE FAMILY PROTEIN"/>
    <property type="match status" value="1"/>
</dbReference>
<dbReference type="Proteomes" id="UP001383192">
    <property type="component" value="Unassembled WGS sequence"/>
</dbReference>
<sequence length="288" mass="30889">MSTFKSFALVGANGHIGKHVLKAFQAIGINPLILSRKSSNSADSLPSSLPVAKVDLDNVDEVAQALEQHGIEVVVSAIASTALGGTQQYLADASKKAGVKLFVPSEFGMPTEGISRAPGANPQSPVTQKDQFAAEYLKSIGLPWARFFTGLFAGFAPWIGAVEENGKFNIEKGKGSTELTTITHEDDIGGFVAHVLTTLPPKELEYRAFRIAGENISLEAVGKRLNKEIEYVDVIPGSGLLAEIRKVLLSLGYAGRALTSWDPATNSRRQGPQANDNHLWAGHEWKNL</sequence>
<reference evidence="4 5" key="1">
    <citation type="submission" date="2024-01" db="EMBL/GenBank/DDBJ databases">
        <title>A draft genome for a cacao thread blight-causing isolate of Paramarasmius palmivorus.</title>
        <authorList>
            <person name="Baruah I.K."/>
            <person name="Bukari Y."/>
            <person name="Amoako-Attah I."/>
            <person name="Meinhardt L.W."/>
            <person name="Bailey B.A."/>
            <person name="Cohen S.P."/>
        </authorList>
    </citation>
    <scope>NUCLEOTIDE SEQUENCE [LARGE SCALE GENOMIC DNA]</scope>
    <source>
        <strain evidence="4 5">GH-12</strain>
    </source>
</reference>
<dbReference type="EMBL" id="JAYKXP010000159">
    <property type="protein sequence ID" value="KAK7021893.1"/>
    <property type="molecule type" value="Genomic_DNA"/>
</dbReference>
<evidence type="ECO:0000313" key="4">
    <source>
        <dbReference type="EMBL" id="KAK7021893.1"/>
    </source>
</evidence>
<gene>
    <name evidence="4" type="ORF">VNI00_017182</name>
</gene>
<dbReference type="InterPro" id="IPR036291">
    <property type="entry name" value="NAD(P)-bd_dom_sf"/>
</dbReference>
<protein>
    <recommendedName>
        <fullName evidence="3">NmrA-like domain-containing protein</fullName>
    </recommendedName>
</protein>
<organism evidence="4 5">
    <name type="scientific">Paramarasmius palmivorus</name>
    <dbReference type="NCBI Taxonomy" id="297713"/>
    <lineage>
        <taxon>Eukaryota</taxon>
        <taxon>Fungi</taxon>
        <taxon>Dikarya</taxon>
        <taxon>Basidiomycota</taxon>
        <taxon>Agaricomycotina</taxon>
        <taxon>Agaricomycetes</taxon>
        <taxon>Agaricomycetidae</taxon>
        <taxon>Agaricales</taxon>
        <taxon>Marasmiineae</taxon>
        <taxon>Marasmiaceae</taxon>
        <taxon>Paramarasmius</taxon>
    </lineage>
</organism>
<dbReference type="SUPFAM" id="SSF51735">
    <property type="entry name" value="NAD(P)-binding Rossmann-fold domains"/>
    <property type="match status" value="1"/>
</dbReference>
<evidence type="ECO:0000256" key="2">
    <source>
        <dbReference type="ARBA" id="ARBA00023002"/>
    </source>
</evidence>
<dbReference type="GO" id="GO:0016491">
    <property type="term" value="F:oxidoreductase activity"/>
    <property type="evidence" value="ECO:0007669"/>
    <property type="project" value="UniProtKB-KW"/>
</dbReference>
<dbReference type="PANTHER" id="PTHR47706:SF9">
    <property type="entry name" value="NMRA-LIKE DOMAIN-CONTAINING PROTEIN-RELATED"/>
    <property type="match status" value="1"/>
</dbReference>
<dbReference type="Gene3D" id="3.40.50.720">
    <property type="entry name" value="NAD(P)-binding Rossmann-like Domain"/>
    <property type="match status" value="1"/>
</dbReference>
<dbReference type="InterPro" id="IPR051609">
    <property type="entry name" value="NmrA/Isoflavone_reductase-like"/>
</dbReference>
<dbReference type="InterPro" id="IPR008030">
    <property type="entry name" value="NmrA-like"/>
</dbReference>